<dbReference type="SUPFAM" id="SSF49384">
    <property type="entry name" value="Carbohydrate-binding domain"/>
    <property type="match status" value="1"/>
</dbReference>
<dbReference type="Gene3D" id="2.60.40.680">
    <property type="match status" value="1"/>
</dbReference>
<dbReference type="GO" id="GO:0000272">
    <property type="term" value="P:polysaccharide catabolic process"/>
    <property type="evidence" value="ECO:0007669"/>
    <property type="project" value="InterPro"/>
</dbReference>
<evidence type="ECO:0000259" key="3">
    <source>
        <dbReference type="Pfam" id="PF00963"/>
    </source>
</evidence>
<evidence type="ECO:0000256" key="1">
    <source>
        <dbReference type="SAM" id="MobiDB-lite"/>
    </source>
</evidence>
<accession>A0A1F7JIC3</accession>
<gene>
    <name evidence="4" type="ORF">A3H78_03615</name>
</gene>
<dbReference type="InterPro" id="IPR002102">
    <property type="entry name" value="Cohesin_dom"/>
</dbReference>
<dbReference type="EMBL" id="MGAV01000006">
    <property type="protein sequence ID" value="OGK55364.1"/>
    <property type="molecule type" value="Genomic_DNA"/>
</dbReference>
<sequence>MFSNFSNVKKKTLAQILSFLVVILIYPRLVAAGFLEFSKPIINVKVGEQFTIDVNIDAESDQVLSTDVRVIYDPKLLQIVDIKAGNYFPSAPKLDFSQSGKIYIAALVENPGDYQSGAGTVATITVKALANGTGTLTFVCEDRQTAQDSNIAKNDLNATDVIACSQNGDSDIKIGSGSTGTGSGTSGSSSTTRTSSPSSLPKSGIVDDFFKVAIPGIFLLAIGVGIRLLL</sequence>
<feature type="region of interest" description="Disordered" evidence="1">
    <location>
        <begin position="173"/>
        <end position="200"/>
    </location>
</feature>
<proteinExistence type="predicted"/>
<feature type="transmembrane region" description="Helical" evidence="2">
    <location>
        <begin position="209"/>
        <end position="229"/>
    </location>
</feature>
<evidence type="ECO:0000313" key="5">
    <source>
        <dbReference type="Proteomes" id="UP000177418"/>
    </source>
</evidence>
<dbReference type="AlphaFoldDB" id="A0A1F7JIC3"/>
<dbReference type="Proteomes" id="UP000177418">
    <property type="component" value="Unassembled WGS sequence"/>
</dbReference>
<organism evidence="4 5">
    <name type="scientific">Candidatus Roizmanbacteria bacterium RIFCSPLOWO2_02_FULL_36_11</name>
    <dbReference type="NCBI Taxonomy" id="1802071"/>
    <lineage>
        <taxon>Bacteria</taxon>
        <taxon>Candidatus Roizmaniibacteriota</taxon>
    </lineage>
</organism>
<evidence type="ECO:0000256" key="2">
    <source>
        <dbReference type="SAM" id="Phobius"/>
    </source>
</evidence>
<reference evidence="4 5" key="1">
    <citation type="journal article" date="2016" name="Nat. Commun.">
        <title>Thousands of microbial genomes shed light on interconnected biogeochemical processes in an aquifer system.</title>
        <authorList>
            <person name="Anantharaman K."/>
            <person name="Brown C.T."/>
            <person name="Hug L.A."/>
            <person name="Sharon I."/>
            <person name="Castelle C.J."/>
            <person name="Probst A.J."/>
            <person name="Thomas B.C."/>
            <person name="Singh A."/>
            <person name="Wilkins M.J."/>
            <person name="Karaoz U."/>
            <person name="Brodie E.L."/>
            <person name="Williams K.H."/>
            <person name="Hubbard S.S."/>
            <person name="Banfield J.F."/>
        </authorList>
    </citation>
    <scope>NUCLEOTIDE SEQUENCE [LARGE SCALE GENOMIC DNA]</scope>
</reference>
<keyword evidence="2" id="KW-0472">Membrane</keyword>
<dbReference type="GO" id="GO:0030246">
    <property type="term" value="F:carbohydrate binding"/>
    <property type="evidence" value="ECO:0007669"/>
    <property type="project" value="InterPro"/>
</dbReference>
<comment type="caution">
    <text evidence="4">The sequence shown here is derived from an EMBL/GenBank/DDBJ whole genome shotgun (WGS) entry which is preliminary data.</text>
</comment>
<dbReference type="CDD" id="cd08547">
    <property type="entry name" value="Type_II_cohesin"/>
    <property type="match status" value="1"/>
</dbReference>
<keyword evidence="2" id="KW-1133">Transmembrane helix</keyword>
<feature type="domain" description="Cohesin" evidence="3">
    <location>
        <begin position="44"/>
        <end position="150"/>
    </location>
</feature>
<dbReference type="InterPro" id="IPR008965">
    <property type="entry name" value="CBM2/CBM3_carb-bd_dom_sf"/>
</dbReference>
<dbReference type="Pfam" id="PF00963">
    <property type="entry name" value="Cohesin"/>
    <property type="match status" value="1"/>
</dbReference>
<name>A0A1F7JIC3_9BACT</name>
<feature type="compositionally biased region" description="Low complexity" evidence="1">
    <location>
        <begin position="186"/>
        <end position="199"/>
    </location>
</feature>
<protein>
    <recommendedName>
        <fullName evidence="3">Cohesin domain-containing protein</fullName>
    </recommendedName>
</protein>
<evidence type="ECO:0000313" key="4">
    <source>
        <dbReference type="EMBL" id="OGK55364.1"/>
    </source>
</evidence>
<keyword evidence="2" id="KW-0812">Transmembrane</keyword>